<keyword evidence="3" id="KW-0808">Transferase</keyword>
<evidence type="ECO:0000259" key="2">
    <source>
        <dbReference type="Pfam" id="PF00535"/>
    </source>
</evidence>
<accession>A0A7X1KSB6</accession>
<organism evidence="3 4">
    <name type="scientific">Pseudomonas baltica</name>
    <dbReference type="NCBI Taxonomy" id="2762576"/>
    <lineage>
        <taxon>Bacteria</taxon>
        <taxon>Pseudomonadati</taxon>
        <taxon>Pseudomonadota</taxon>
        <taxon>Gammaproteobacteria</taxon>
        <taxon>Pseudomonadales</taxon>
        <taxon>Pseudomonadaceae</taxon>
        <taxon>Pseudomonas</taxon>
    </lineage>
</organism>
<dbReference type="PANTHER" id="PTHR43179:SF7">
    <property type="entry name" value="RHAMNOSYLTRANSFERASE WBBL"/>
    <property type="match status" value="1"/>
</dbReference>
<keyword evidence="1" id="KW-0997">Cell inner membrane</keyword>
<proteinExistence type="predicted"/>
<dbReference type="Pfam" id="PF00535">
    <property type="entry name" value="Glycos_transf_2"/>
    <property type="match status" value="1"/>
</dbReference>
<feature type="domain" description="Glycosyltransferase 2-like" evidence="2">
    <location>
        <begin position="34"/>
        <end position="157"/>
    </location>
</feature>
<evidence type="ECO:0000313" key="3">
    <source>
        <dbReference type="EMBL" id="MBC2677205.1"/>
    </source>
</evidence>
<gene>
    <name evidence="3" type="ORF">H7993_02275</name>
</gene>
<dbReference type="EMBL" id="JACMYH010000001">
    <property type="protein sequence ID" value="MBC2677205.1"/>
    <property type="molecule type" value="Genomic_DNA"/>
</dbReference>
<dbReference type="PANTHER" id="PTHR43179">
    <property type="entry name" value="RHAMNOSYLTRANSFERASE WBBL"/>
    <property type="match status" value="1"/>
</dbReference>
<sequence>MVDTRQQHSTILIDGYSYLEVFSGAEKSPKEGTTIVTVTYGDRLGYLEQLVGDALSFAEIDEVLIVSNAATAPVDQLAERWPGRVRVIQLAENSGSANGYAVGIEAALANGAEYIWMMDDDNTPTPAAVELLHAELKRLEGVHGSSQVAVLGFRPGQQEDIAQGVPLRFATQRPSSYFGFHVAQIPYKLWRRRPWGKRRSKPAAMLSLPFAPYGGMLGHRSLYESIGVPRRELVLYVDDTEYTRRITANGGHLYLLTDAVIDELEDSWNNKANTRNIYESFLLGNSDFRAYYSARNQAWFDKHVWLASPLMYRLNRKIFNSLLTYFARRRNAQDRLALLQRAIHDGENSKLGMSSTFPLR</sequence>
<keyword evidence="1" id="KW-0472">Membrane</keyword>
<dbReference type="SUPFAM" id="SSF53448">
    <property type="entry name" value="Nucleotide-diphospho-sugar transferases"/>
    <property type="match status" value="1"/>
</dbReference>
<comment type="caution">
    <text evidence="3">The sequence shown here is derived from an EMBL/GenBank/DDBJ whole genome shotgun (WGS) entry which is preliminary data.</text>
</comment>
<dbReference type="GO" id="GO:0016740">
    <property type="term" value="F:transferase activity"/>
    <property type="evidence" value="ECO:0007669"/>
    <property type="project" value="UniProtKB-KW"/>
</dbReference>
<evidence type="ECO:0000313" key="4">
    <source>
        <dbReference type="Proteomes" id="UP000546173"/>
    </source>
</evidence>
<keyword evidence="4" id="KW-1185">Reference proteome</keyword>
<name>A0A7X1KSB6_9PSED</name>
<dbReference type="Proteomes" id="UP000546173">
    <property type="component" value="Unassembled WGS sequence"/>
</dbReference>
<protein>
    <submittedName>
        <fullName evidence="3">Glycosyltransferase</fullName>
    </submittedName>
</protein>
<evidence type="ECO:0000256" key="1">
    <source>
        <dbReference type="ARBA" id="ARBA00022519"/>
    </source>
</evidence>
<dbReference type="InterPro" id="IPR029044">
    <property type="entry name" value="Nucleotide-diphossugar_trans"/>
</dbReference>
<dbReference type="RefSeq" id="WP_122477953.1">
    <property type="nucleotide sequence ID" value="NZ_JACMYH010000001.1"/>
</dbReference>
<dbReference type="Gene3D" id="3.90.550.10">
    <property type="entry name" value="Spore Coat Polysaccharide Biosynthesis Protein SpsA, Chain A"/>
    <property type="match status" value="1"/>
</dbReference>
<dbReference type="InterPro" id="IPR001173">
    <property type="entry name" value="Glyco_trans_2-like"/>
</dbReference>
<keyword evidence="1" id="KW-1003">Cell membrane</keyword>
<reference evidence="3 4" key="1">
    <citation type="submission" date="2020-08" db="EMBL/GenBank/DDBJ databases">
        <title>Pseudomonas sp. nov.</title>
        <authorList>
            <person name="Gieschler S."/>
            <person name="Fiedler G."/>
            <person name="Brinks E."/>
            <person name="Boehnlein C."/>
            <person name="Franz C.M.A.P."/>
            <person name="Kabisch J."/>
        </authorList>
    </citation>
    <scope>NUCLEOTIDE SEQUENCE [LARGE SCALE GENOMIC DNA]</scope>
    <source>
        <strain evidence="3 4">MBT-2</strain>
    </source>
</reference>
<dbReference type="AlphaFoldDB" id="A0A7X1KSB6"/>